<dbReference type="Proteomes" id="UP001295444">
    <property type="component" value="Chromosome 02"/>
</dbReference>
<evidence type="ECO:0000313" key="1">
    <source>
        <dbReference type="EMBL" id="CAH2252513.1"/>
    </source>
</evidence>
<organism evidence="1 2">
    <name type="scientific">Pelobates cultripes</name>
    <name type="common">Western spadefoot toad</name>
    <dbReference type="NCBI Taxonomy" id="61616"/>
    <lineage>
        <taxon>Eukaryota</taxon>
        <taxon>Metazoa</taxon>
        <taxon>Chordata</taxon>
        <taxon>Craniata</taxon>
        <taxon>Vertebrata</taxon>
        <taxon>Euteleostomi</taxon>
        <taxon>Amphibia</taxon>
        <taxon>Batrachia</taxon>
        <taxon>Anura</taxon>
        <taxon>Pelobatoidea</taxon>
        <taxon>Pelobatidae</taxon>
        <taxon>Pelobates</taxon>
    </lineage>
</organism>
<sequence>VRDLEQENATLQVELEALCSQSIGPSALRALNEEQLWDLPREAEQAKFQRV</sequence>
<feature type="non-terminal residue" evidence="1">
    <location>
        <position position="1"/>
    </location>
</feature>
<feature type="non-terminal residue" evidence="1">
    <location>
        <position position="51"/>
    </location>
</feature>
<accession>A0AAD1RGD2</accession>
<name>A0AAD1RGD2_PELCU</name>
<proteinExistence type="predicted"/>
<protein>
    <submittedName>
        <fullName evidence="1">Uncharacterized protein</fullName>
    </submittedName>
</protein>
<gene>
    <name evidence="1" type="ORF">PECUL_23A020189</name>
</gene>
<dbReference type="AlphaFoldDB" id="A0AAD1RGD2"/>
<dbReference type="EMBL" id="OW240913">
    <property type="protein sequence ID" value="CAH2252513.1"/>
    <property type="molecule type" value="Genomic_DNA"/>
</dbReference>
<reference evidence="1" key="1">
    <citation type="submission" date="2022-03" db="EMBL/GenBank/DDBJ databases">
        <authorList>
            <person name="Alioto T."/>
            <person name="Alioto T."/>
            <person name="Gomez Garrido J."/>
        </authorList>
    </citation>
    <scope>NUCLEOTIDE SEQUENCE</scope>
</reference>
<evidence type="ECO:0000313" key="2">
    <source>
        <dbReference type="Proteomes" id="UP001295444"/>
    </source>
</evidence>
<keyword evidence="2" id="KW-1185">Reference proteome</keyword>